<evidence type="ECO:0000256" key="6">
    <source>
        <dbReference type="ARBA" id="ARBA00022989"/>
    </source>
</evidence>
<gene>
    <name evidence="14" type="primary">LOC118414904</name>
</gene>
<dbReference type="GO" id="GO:0006182">
    <property type="term" value="P:cGMP biosynthetic process"/>
    <property type="evidence" value="ECO:0000318"/>
    <property type="project" value="GO_Central"/>
</dbReference>
<comment type="subcellular location">
    <subcellularLocation>
        <location evidence="1">Membrane</location>
        <topology evidence="1">Single-pass type I membrane protein</topology>
    </subcellularLocation>
</comment>
<reference evidence="14" key="2">
    <citation type="submission" date="2025-08" db="UniProtKB">
        <authorList>
            <consortium name="RefSeq"/>
        </authorList>
    </citation>
    <scope>IDENTIFICATION</scope>
    <source>
        <strain evidence="14">S238N-H82</strain>
        <tissue evidence="14">Testes</tissue>
    </source>
</reference>
<dbReference type="InterPro" id="IPR029787">
    <property type="entry name" value="Nucleotide_cyclase"/>
</dbReference>
<keyword evidence="5" id="KW-0547">Nucleotide-binding</keyword>
<evidence type="ECO:0000256" key="7">
    <source>
        <dbReference type="ARBA" id="ARBA00023136"/>
    </source>
</evidence>
<organism evidence="13 14">
    <name type="scientific">Branchiostoma floridae</name>
    <name type="common">Florida lancelet</name>
    <name type="synonym">Amphioxus</name>
    <dbReference type="NCBI Taxonomy" id="7739"/>
    <lineage>
        <taxon>Eukaryota</taxon>
        <taxon>Metazoa</taxon>
        <taxon>Chordata</taxon>
        <taxon>Cephalochordata</taxon>
        <taxon>Leptocardii</taxon>
        <taxon>Amphioxiformes</taxon>
        <taxon>Branchiostomatidae</taxon>
        <taxon>Branchiostoma</taxon>
    </lineage>
</organism>
<keyword evidence="3 11" id="KW-0812">Transmembrane</keyword>
<comment type="similarity">
    <text evidence="10">Belongs to the adenylyl cyclase class-4/guanylyl cyclase family.</text>
</comment>
<dbReference type="InterPro" id="IPR013587">
    <property type="entry name" value="Nitrate/nitrite_sensing"/>
</dbReference>
<keyword evidence="6 11" id="KW-1133">Transmembrane helix</keyword>
<dbReference type="FunFam" id="3.30.70.1230:FF:000096">
    <property type="entry name" value="Guanylate cyclase"/>
    <property type="match status" value="1"/>
</dbReference>
<dbReference type="Gene3D" id="3.30.70.1230">
    <property type="entry name" value="Nucleotide cyclase"/>
    <property type="match status" value="1"/>
</dbReference>
<reference evidence="13" key="1">
    <citation type="journal article" date="2020" name="Nat. Ecol. Evol.">
        <title>Deeply conserved synteny resolves early events in vertebrate evolution.</title>
        <authorList>
            <person name="Simakov O."/>
            <person name="Marletaz F."/>
            <person name="Yue J.X."/>
            <person name="O'Connell B."/>
            <person name="Jenkins J."/>
            <person name="Brandt A."/>
            <person name="Calef R."/>
            <person name="Tung C.H."/>
            <person name="Huang T.K."/>
            <person name="Schmutz J."/>
            <person name="Satoh N."/>
            <person name="Yu J.K."/>
            <person name="Putnam N.H."/>
            <person name="Green R.E."/>
            <person name="Rokhsar D.S."/>
        </authorList>
    </citation>
    <scope>NUCLEOTIDE SEQUENCE [LARGE SCALE GENOMIC DNA]</scope>
    <source>
        <strain evidence="13">S238N-H82</strain>
    </source>
</reference>
<dbReference type="GO" id="GO:0004383">
    <property type="term" value="F:guanylate cyclase activity"/>
    <property type="evidence" value="ECO:0000318"/>
    <property type="project" value="GO_Central"/>
</dbReference>
<evidence type="ECO:0000256" key="5">
    <source>
        <dbReference type="ARBA" id="ARBA00022741"/>
    </source>
</evidence>
<dbReference type="Gene3D" id="6.10.250.780">
    <property type="match status" value="1"/>
</dbReference>
<dbReference type="InterPro" id="IPR050401">
    <property type="entry name" value="Cyclic_nucleotide_synthase"/>
</dbReference>
<evidence type="ECO:0000313" key="13">
    <source>
        <dbReference type="Proteomes" id="UP000001554"/>
    </source>
</evidence>
<dbReference type="Proteomes" id="UP000001554">
    <property type="component" value="Chromosome 4"/>
</dbReference>
<proteinExistence type="inferred from homology"/>
<dbReference type="GO" id="GO:0007168">
    <property type="term" value="P:receptor guanylyl cyclase signaling pathway"/>
    <property type="evidence" value="ECO:0000318"/>
    <property type="project" value="GO_Central"/>
</dbReference>
<dbReference type="PANTHER" id="PTHR11920">
    <property type="entry name" value="GUANYLYL CYCLASE"/>
    <property type="match status" value="1"/>
</dbReference>
<feature type="domain" description="Guanylate cyclase" evidence="12">
    <location>
        <begin position="440"/>
        <end position="569"/>
    </location>
</feature>
<dbReference type="SMART" id="SM00044">
    <property type="entry name" value="CYCc"/>
    <property type="match status" value="1"/>
</dbReference>
<dbReference type="GO" id="GO:0001653">
    <property type="term" value="F:peptide receptor activity"/>
    <property type="evidence" value="ECO:0000318"/>
    <property type="project" value="GO_Central"/>
</dbReference>
<dbReference type="RefSeq" id="XP_035675093.1">
    <property type="nucleotide sequence ID" value="XM_035819200.1"/>
</dbReference>
<dbReference type="GO" id="GO:0005886">
    <property type="term" value="C:plasma membrane"/>
    <property type="evidence" value="ECO:0000318"/>
    <property type="project" value="GO_Central"/>
</dbReference>
<dbReference type="AlphaFoldDB" id="A0A9J7L384"/>
<feature type="transmembrane region" description="Helical" evidence="11">
    <location>
        <begin position="364"/>
        <end position="385"/>
    </location>
</feature>
<evidence type="ECO:0000313" key="14">
    <source>
        <dbReference type="RefSeq" id="XP_035675093.1"/>
    </source>
</evidence>
<dbReference type="InterPro" id="IPR001054">
    <property type="entry name" value="A/G_cyclase"/>
</dbReference>
<dbReference type="PROSITE" id="PS00452">
    <property type="entry name" value="GUANYLATE_CYCLASE_1"/>
    <property type="match status" value="1"/>
</dbReference>
<dbReference type="Pfam" id="PF07701">
    <property type="entry name" value="HNOBA"/>
    <property type="match status" value="1"/>
</dbReference>
<dbReference type="PROSITE" id="PS50125">
    <property type="entry name" value="GUANYLATE_CYCLASE_2"/>
    <property type="match status" value="1"/>
</dbReference>
<keyword evidence="4" id="KW-0732">Signal</keyword>
<evidence type="ECO:0000256" key="3">
    <source>
        <dbReference type="ARBA" id="ARBA00022692"/>
    </source>
</evidence>
<dbReference type="OMA" id="IADINIW"/>
<evidence type="ECO:0000256" key="1">
    <source>
        <dbReference type="ARBA" id="ARBA00004479"/>
    </source>
</evidence>
<dbReference type="InterPro" id="IPR018297">
    <property type="entry name" value="A/G_cyclase_CS"/>
</dbReference>
<evidence type="ECO:0000259" key="12">
    <source>
        <dbReference type="PROSITE" id="PS50125"/>
    </source>
</evidence>
<keyword evidence="9" id="KW-0141">cGMP biosynthesis</keyword>
<dbReference type="Pfam" id="PF08376">
    <property type="entry name" value="NIT"/>
    <property type="match status" value="1"/>
</dbReference>
<evidence type="ECO:0000256" key="11">
    <source>
        <dbReference type="SAM" id="Phobius"/>
    </source>
</evidence>
<dbReference type="KEGG" id="bfo:118414904"/>
<evidence type="ECO:0000256" key="4">
    <source>
        <dbReference type="ARBA" id="ARBA00022729"/>
    </source>
</evidence>
<evidence type="ECO:0000256" key="10">
    <source>
        <dbReference type="RuleBase" id="RU000405"/>
    </source>
</evidence>
<dbReference type="PANTHER" id="PTHR11920:SF501">
    <property type="entry name" value="GUANYLATE CYCLASE 32E"/>
    <property type="match status" value="1"/>
</dbReference>
<dbReference type="EC" id="4.6.1.2" evidence="2"/>
<sequence>MSSGKSIYISVEQNIRWAQTVFTMAGKGTNKVWSTSRVKDALNIKNAEPSDVEAISDKSKRLKILRILGLVAVLILGMEIQNSVYLHEAQTEKELGEKVSDEIALSTQKGLIAVKVAVERGTTALYLSSGGDSTVHERLIKMYGETDEALNALKKWPKVSRDEPSQFHSRENLQNYIRDNRKVLLANQTTFGQQLEFYTNINVFFLSHVGDLVREGDTSMLWTTGVAYHMLLTSKDYVGLERAVGSVYFAKGGLSSEDEKRYYEARFKGQSYLDAARWYYPEIVSSFDRLFKNTTLQHNIIRMREKILQNKKTVPDVEEGLNWFDNMTTYISIFRTAEKHIAEKIINISDYEVLKSSTEVTIDIVVLVLVLVFSLLITSGIYRMANDTQSFASRLNEQTEELNEERQKAEQLLCQIFPKSIAQDMTKNKAVPPKHFDTATIMFSDIVGFSRISASLSSSQLIDLLNRLYHTFDSVIDQYDATKLDGSGGAYEVVSGLPTANDDQHVSEIASLALHFLSAAEVFDPVHVSCKIKLRIGINTGPCVAGVVGYKRPRYQVFGDTVTTAKGLETTSEGNKIQISSATNEELVLTGVFRTVPRADTPKSVKGSKTFWLLSKATTKMANSHSSFAVSVNG</sequence>
<dbReference type="Pfam" id="PF00211">
    <property type="entry name" value="Guanylate_cyc"/>
    <property type="match status" value="1"/>
</dbReference>
<keyword evidence="7 11" id="KW-0472">Membrane</keyword>
<keyword evidence="13" id="KW-1185">Reference proteome</keyword>
<dbReference type="GeneID" id="118414904"/>
<dbReference type="SUPFAM" id="SSF55073">
    <property type="entry name" value="Nucleotide cyclase"/>
    <property type="match status" value="1"/>
</dbReference>
<evidence type="ECO:0000256" key="9">
    <source>
        <dbReference type="ARBA" id="ARBA00023293"/>
    </source>
</evidence>
<evidence type="ECO:0000256" key="2">
    <source>
        <dbReference type="ARBA" id="ARBA00012202"/>
    </source>
</evidence>
<dbReference type="GO" id="GO:0035556">
    <property type="term" value="P:intracellular signal transduction"/>
    <property type="evidence" value="ECO:0007669"/>
    <property type="project" value="InterPro"/>
</dbReference>
<dbReference type="CDD" id="cd07302">
    <property type="entry name" value="CHD"/>
    <property type="match status" value="1"/>
</dbReference>
<accession>A0A9J7L384</accession>
<evidence type="ECO:0000256" key="8">
    <source>
        <dbReference type="ARBA" id="ARBA00023239"/>
    </source>
</evidence>
<protein>
    <recommendedName>
        <fullName evidence="2">guanylate cyclase</fullName>
        <ecNumber evidence="2">4.6.1.2</ecNumber>
    </recommendedName>
</protein>
<dbReference type="InterPro" id="IPR011645">
    <property type="entry name" value="HNOB_dom_associated"/>
</dbReference>
<keyword evidence="8 10" id="KW-0456">Lyase</keyword>
<dbReference type="OrthoDB" id="60033at2759"/>
<dbReference type="GO" id="GO:0000166">
    <property type="term" value="F:nucleotide binding"/>
    <property type="evidence" value="ECO:0007669"/>
    <property type="project" value="UniProtKB-KW"/>
</dbReference>
<name>A0A9J7L384_BRAFL</name>